<accession>A0A562VCM0</accession>
<keyword evidence="5 7" id="KW-0472">Membrane</keyword>
<feature type="transmembrane region" description="Helical" evidence="7">
    <location>
        <begin position="299"/>
        <end position="323"/>
    </location>
</feature>
<comment type="subcellular location">
    <subcellularLocation>
        <location evidence="1">Cell membrane</location>
        <topology evidence="1">Multi-pass membrane protein</topology>
    </subcellularLocation>
</comment>
<evidence type="ECO:0000256" key="4">
    <source>
        <dbReference type="ARBA" id="ARBA00022989"/>
    </source>
</evidence>
<evidence type="ECO:0000313" key="10">
    <source>
        <dbReference type="Proteomes" id="UP000321617"/>
    </source>
</evidence>
<evidence type="ECO:0000256" key="7">
    <source>
        <dbReference type="SAM" id="Phobius"/>
    </source>
</evidence>
<keyword evidence="10" id="KW-1185">Reference proteome</keyword>
<dbReference type="GO" id="GO:0022857">
    <property type="term" value="F:transmembrane transporter activity"/>
    <property type="evidence" value="ECO:0007669"/>
    <property type="project" value="TreeGrafter"/>
</dbReference>
<keyword evidence="4 7" id="KW-1133">Transmembrane helix</keyword>
<dbReference type="Pfam" id="PF02687">
    <property type="entry name" value="FtsX"/>
    <property type="match status" value="2"/>
</dbReference>
<evidence type="ECO:0000256" key="2">
    <source>
        <dbReference type="ARBA" id="ARBA00022475"/>
    </source>
</evidence>
<evidence type="ECO:0000256" key="1">
    <source>
        <dbReference type="ARBA" id="ARBA00004651"/>
    </source>
</evidence>
<name>A0A562VCM0_9ACTN</name>
<dbReference type="RefSeq" id="WP_147134440.1">
    <property type="nucleotide sequence ID" value="NZ_BAABIJ010000001.1"/>
</dbReference>
<dbReference type="OrthoDB" id="3207485at2"/>
<feature type="transmembrane region" description="Helical" evidence="7">
    <location>
        <begin position="745"/>
        <end position="768"/>
    </location>
</feature>
<dbReference type="PANTHER" id="PTHR30572:SF4">
    <property type="entry name" value="ABC TRANSPORTER PERMEASE YTRF"/>
    <property type="match status" value="1"/>
</dbReference>
<feature type="domain" description="ABC3 transporter permease C-terminal" evidence="8">
    <location>
        <begin position="257"/>
        <end position="369"/>
    </location>
</feature>
<feature type="transmembrane region" description="Helical" evidence="7">
    <location>
        <begin position="250"/>
        <end position="278"/>
    </location>
</feature>
<dbReference type="InterPro" id="IPR050250">
    <property type="entry name" value="Macrolide_Exporter_MacB"/>
</dbReference>
<keyword evidence="3 7" id="KW-0812">Transmembrane</keyword>
<dbReference type="GO" id="GO:0005886">
    <property type="term" value="C:plasma membrane"/>
    <property type="evidence" value="ECO:0007669"/>
    <property type="project" value="UniProtKB-SubCell"/>
</dbReference>
<proteinExistence type="inferred from homology"/>
<feature type="transmembrane region" description="Helical" evidence="7">
    <location>
        <begin position="20"/>
        <end position="42"/>
    </location>
</feature>
<dbReference type="PANTHER" id="PTHR30572">
    <property type="entry name" value="MEMBRANE COMPONENT OF TRANSPORTER-RELATED"/>
    <property type="match status" value="1"/>
</dbReference>
<comment type="similarity">
    <text evidence="6">Belongs to the ABC-4 integral membrane protein family.</text>
</comment>
<feature type="transmembrane region" description="Helical" evidence="7">
    <location>
        <begin position="639"/>
        <end position="663"/>
    </location>
</feature>
<dbReference type="EMBL" id="VLLL01000005">
    <property type="protein sequence ID" value="TWJ15561.1"/>
    <property type="molecule type" value="Genomic_DNA"/>
</dbReference>
<feature type="transmembrane region" description="Helical" evidence="7">
    <location>
        <begin position="420"/>
        <end position="440"/>
    </location>
</feature>
<feature type="domain" description="ABC3 transporter permease C-terminal" evidence="8">
    <location>
        <begin position="650"/>
        <end position="764"/>
    </location>
</feature>
<reference evidence="9 10" key="1">
    <citation type="journal article" date="2013" name="Stand. Genomic Sci.">
        <title>Genomic Encyclopedia of Type Strains, Phase I: The one thousand microbial genomes (KMG-I) project.</title>
        <authorList>
            <person name="Kyrpides N.C."/>
            <person name="Woyke T."/>
            <person name="Eisen J.A."/>
            <person name="Garrity G."/>
            <person name="Lilburn T.G."/>
            <person name="Beck B.J."/>
            <person name="Whitman W.B."/>
            <person name="Hugenholtz P."/>
            <person name="Klenk H.P."/>
        </authorList>
    </citation>
    <scope>NUCLEOTIDE SEQUENCE [LARGE SCALE GENOMIC DNA]</scope>
    <source>
        <strain evidence="9 10">DSM 45044</strain>
    </source>
</reference>
<feature type="transmembrane region" description="Helical" evidence="7">
    <location>
        <begin position="343"/>
        <end position="367"/>
    </location>
</feature>
<comment type="caution">
    <text evidence="9">The sequence shown here is derived from an EMBL/GenBank/DDBJ whole genome shotgun (WGS) entry which is preliminary data.</text>
</comment>
<evidence type="ECO:0000256" key="3">
    <source>
        <dbReference type="ARBA" id="ARBA00022692"/>
    </source>
</evidence>
<feature type="transmembrane region" description="Helical" evidence="7">
    <location>
        <begin position="691"/>
        <end position="716"/>
    </location>
</feature>
<dbReference type="Proteomes" id="UP000321617">
    <property type="component" value="Unassembled WGS sequence"/>
</dbReference>
<dbReference type="InterPro" id="IPR003838">
    <property type="entry name" value="ABC3_permease_C"/>
</dbReference>
<evidence type="ECO:0000313" key="9">
    <source>
        <dbReference type="EMBL" id="TWJ15561.1"/>
    </source>
</evidence>
<dbReference type="AlphaFoldDB" id="A0A562VCM0"/>
<evidence type="ECO:0000259" key="8">
    <source>
        <dbReference type="Pfam" id="PF02687"/>
    </source>
</evidence>
<protein>
    <submittedName>
        <fullName evidence="9">Putative ABC transport system permease protein</fullName>
    </submittedName>
</protein>
<sequence length="779" mass="78883">MSAVGRVVGSGVGRRRVQTVVIGLVVLIATASVVLGTTLVVASDAPFDRAFAQQSGAHLTVQYDAAEVTEAELTATAGASGVTASAGPFPSTVAAPTIGRVNRMSMLTVVGRADPGVDVDAVTLSEGRWVTGPGEIVLTGFHADRGTGSPLGETVRFPDLPDGPTLTVVGLAESVSGTAGAWVWPDQITSLSPSGRVDAYQMLYRFGSADTTADMESGLAAVTSALPRDAVSGSVSWLTTREAASAEASLLVPFLIAFGVLGVTLAVLIVATVVTGAVGSSTRRIGVLKALGFTPAQVVWAHVAQAVIPAAVGAALGTVAGNLLTVPVLAETNRLYGTSDSGVVWWIDALAVAGSLVVVAVTALIAASRAGRMRAVDALAMGRTRRGGRGRLLAGAASRLPLPRPVTLGLAQPFARPGRAASVVAAVAFGAAAVTFAVGLSGSLGQIQAGVGLADVTVARMGPPPMEDGRPTGLDDTAVTAAITAQPGTVSHTGVARSEMSVAGLTESVEVLGFTENDSTHGYRMVSGDWISGPGEIVAATPFLTATGKAVGDSLVLDHQGTAVTVRIVGEVFNTESRGMQLLTDAATLATPEGPAPVMEYRITVAAGTDPADYSSALNPALSDLNAHASPAEQEAADFVLVINALTALLTLLLVAVVALGVLNTVVLETRDRIHDLGIHKALGMLPRQTVTMVIASVTVTGVVGGLIGLPLGVYLQRTIVSDMGVSAGYRLPDSVLDVYGTGELVLLGFGGLVIAVLGALLPAGWAARTRTAVALRTE</sequence>
<evidence type="ECO:0000256" key="6">
    <source>
        <dbReference type="ARBA" id="ARBA00038076"/>
    </source>
</evidence>
<evidence type="ECO:0000256" key="5">
    <source>
        <dbReference type="ARBA" id="ARBA00023136"/>
    </source>
</evidence>
<gene>
    <name evidence="9" type="ORF">LX16_1272</name>
</gene>
<organism evidence="9 10">
    <name type="scientific">Stackebrandtia albiflava</name>
    <dbReference type="NCBI Taxonomy" id="406432"/>
    <lineage>
        <taxon>Bacteria</taxon>
        <taxon>Bacillati</taxon>
        <taxon>Actinomycetota</taxon>
        <taxon>Actinomycetes</taxon>
        <taxon>Glycomycetales</taxon>
        <taxon>Glycomycetaceae</taxon>
        <taxon>Stackebrandtia</taxon>
    </lineage>
</organism>
<keyword evidence="2" id="KW-1003">Cell membrane</keyword>